<dbReference type="Proteomes" id="UP001299068">
    <property type="component" value="Unassembled WGS sequence"/>
</dbReference>
<keyword evidence="2" id="KW-1185">Reference proteome</keyword>
<name>A0ABS7KX12_CLOSR</name>
<dbReference type="RefSeq" id="WP_221860525.1">
    <property type="nucleotide sequence ID" value="NZ_JAIKTU010000005.1"/>
</dbReference>
<proteinExistence type="predicted"/>
<dbReference type="SUPFAM" id="SSF54909">
    <property type="entry name" value="Dimeric alpha+beta barrel"/>
    <property type="match status" value="1"/>
</dbReference>
<organism evidence="1 2">
    <name type="scientific">Clostridium sardiniense</name>
    <name type="common">Clostridium absonum</name>
    <dbReference type="NCBI Taxonomy" id="29369"/>
    <lineage>
        <taxon>Bacteria</taxon>
        <taxon>Bacillati</taxon>
        <taxon>Bacillota</taxon>
        <taxon>Clostridia</taxon>
        <taxon>Eubacteriales</taxon>
        <taxon>Clostridiaceae</taxon>
        <taxon>Clostridium</taxon>
    </lineage>
</organism>
<evidence type="ECO:0000313" key="2">
    <source>
        <dbReference type="Proteomes" id="UP001299068"/>
    </source>
</evidence>
<dbReference type="InterPro" id="IPR011008">
    <property type="entry name" value="Dimeric_a/b-barrel"/>
</dbReference>
<evidence type="ECO:0000313" key="1">
    <source>
        <dbReference type="EMBL" id="MBY0755331.1"/>
    </source>
</evidence>
<protein>
    <recommendedName>
        <fullName evidence="3">YCII-related domain-containing protein</fullName>
    </recommendedName>
</protein>
<accession>A0ABS7KX12</accession>
<evidence type="ECO:0008006" key="3">
    <source>
        <dbReference type="Google" id="ProtNLM"/>
    </source>
</evidence>
<comment type="caution">
    <text evidence="1">The sequence shown here is derived from an EMBL/GenBank/DDBJ whole genome shotgun (WGS) entry which is preliminary data.</text>
</comment>
<dbReference type="EMBL" id="JAIKTU010000005">
    <property type="protein sequence ID" value="MBY0755331.1"/>
    <property type="molecule type" value="Genomic_DNA"/>
</dbReference>
<sequence length="99" mass="11303">MKYFMVEGILKNPDLINDDIMKEHMAYSQKAMDNGLILMSALKSNMSGGLFVMIADSIEKIDDYLSIEPLKVHGIQDYKIIEFTPHYFNQSLANDLVNN</sequence>
<reference evidence="1 2" key="1">
    <citation type="journal article" date="2021" name="Cell Host Microbe">
        <title>in vivo commensal control of Clostridioides difficile virulence.</title>
        <authorList>
            <person name="Girinathan B.P."/>
            <person name="Dibenedetto N."/>
            <person name="Worley J.N."/>
            <person name="Peltier J."/>
            <person name="Arrieta-Ortiz M.L."/>
            <person name="Rupa Christinal Immanuel S."/>
            <person name="Lavin R."/>
            <person name="Delaney M.L."/>
            <person name="Cummins C."/>
            <person name="Hoffmann M."/>
            <person name="Luo Y."/>
            <person name="Gonzalez-Escalona N."/>
            <person name="Allard M."/>
            <person name="Onderdonk A.B."/>
            <person name="Gerber G.K."/>
            <person name="Sonenshein A.L."/>
            <person name="Baliga N."/>
            <person name="Dupuy B."/>
            <person name="Bry L."/>
        </authorList>
    </citation>
    <scope>NUCLEOTIDE SEQUENCE [LARGE SCALE GENOMIC DNA]</scope>
    <source>
        <strain evidence="1 2">DSM 599</strain>
    </source>
</reference>
<gene>
    <name evidence="1" type="ORF">K5V21_07660</name>
</gene>